<keyword evidence="2" id="KW-1185">Reference proteome</keyword>
<dbReference type="EMBL" id="CAJPDT010000044">
    <property type="protein sequence ID" value="CAF9926712.1"/>
    <property type="molecule type" value="Genomic_DNA"/>
</dbReference>
<reference evidence="1" key="1">
    <citation type="submission" date="2021-03" db="EMBL/GenBank/DDBJ databases">
        <authorList>
            <person name="Tagirdzhanova G."/>
        </authorList>
    </citation>
    <scope>NUCLEOTIDE SEQUENCE</scope>
</reference>
<organism evidence="1 2">
    <name type="scientific">Imshaugia aleurites</name>
    <dbReference type="NCBI Taxonomy" id="172621"/>
    <lineage>
        <taxon>Eukaryota</taxon>
        <taxon>Fungi</taxon>
        <taxon>Dikarya</taxon>
        <taxon>Ascomycota</taxon>
        <taxon>Pezizomycotina</taxon>
        <taxon>Lecanoromycetes</taxon>
        <taxon>OSLEUM clade</taxon>
        <taxon>Lecanoromycetidae</taxon>
        <taxon>Lecanorales</taxon>
        <taxon>Lecanorineae</taxon>
        <taxon>Parmeliaceae</taxon>
        <taxon>Imshaugia</taxon>
    </lineage>
</organism>
<comment type="caution">
    <text evidence="1">The sequence shown here is derived from an EMBL/GenBank/DDBJ whole genome shotgun (WGS) entry which is preliminary data.</text>
</comment>
<sequence length="267" mass="30901">MGIPTVAERKHYRLVPGEPEELTSTIVLTSKDSYFIDVRLFKDKLEEERGRDENTEACIQWAFAGRSHATPQGARKDGMIQLSHTVWDHWIDSKSNDPDKDEGDMFVQKNGDVLERGKNKNPETGEETEYEELWHDLDVESMGKKHNHSSVVMRAENPEKNLKGMVVKVGGWCQGIMKVGDELTVERWEHKLGSVSDNQQEVVRVQQEKGKTRNDWIRTLRFGKGFLPCKNIVEETSGKLGLNHVVKDHPDYWESVTEWRVLEEYHW</sequence>
<dbReference type="Gene3D" id="2.40.128.320">
    <property type="entry name" value="Protein HRI1, N-terminal domain"/>
    <property type="match status" value="1"/>
</dbReference>
<dbReference type="Proteomes" id="UP000664534">
    <property type="component" value="Unassembled WGS sequence"/>
</dbReference>
<evidence type="ECO:0008006" key="3">
    <source>
        <dbReference type="Google" id="ProtNLM"/>
    </source>
</evidence>
<dbReference type="InterPro" id="IPR043047">
    <property type="entry name" value="Hri1_N_sf"/>
</dbReference>
<dbReference type="Pfam" id="PF16815">
    <property type="entry name" value="HRI1"/>
    <property type="match status" value="1"/>
</dbReference>
<dbReference type="OrthoDB" id="4045395at2759"/>
<evidence type="ECO:0000313" key="2">
    <source>
        <dbReference type="Proteomes" id="UP000664534"/>
    </source>
</evidence>
<accession>A0A8H3FKD7</accession>
<gene>
    <name evidence="1" type="ORF">IMSHALPRED_007020</name>
</gene>
<dbReference type="AlphaFoldDB" id="A0A8H3FKD7"/>
<evidence type="ECO:0000313" key="1">
    <source>
        <dbReference type="EMBL" id="CAF9926712.1"/>
    </source>
</evidence>
<dbReference type="InterPro" id="IPR031818">
    <property type="entry name" value="Hri1"/>
</dbReference>
<name>A0A8H3FKD7_9LECA</name>
<proteinExistence type="predicted"/>
<protein>
    <recommendedName>
        <fullName evidence="3">Protein HRI1</fullName>
    </recommendedName>
</protein>